<dbReference type="AlphaFoldDB" id="A0A7T7BLW2"/>
<keyword evidence="2" id="KW-0812">Transmembrane</keyword>
<sequence length="136" mass="15213">MTSLTPLSFSVSVSFGGSRISFPEISSQTPNEHDQTRDVGQQEQNNETFVSQWFVIGAFLAIFLAQVGVNFLHAVRSGRRRRRFLEMQFPQPLPQRNREQDRGLNREPIPNTNTAEENARDDAEGRPVTGNAPGVG</sequence>
<feature type="compositionally biased region" description="Basic and acidic residues" evidence="1">
    <location>
        <begin position="96"/>
        <end position="105"/>
    </location>
</feature>
<proteinExistence type="predicted"/>
<keyword evidence="3" id="KW-0645">Protease</keyword>
<name>A0A7T7BLW2_PENDI</name>
<dbReference type="GeneID" id="90953098"/>
<gene>
    <name evidence="3" type="ORF">Pdw03_8503</name>
</gene>
<protein>
    <submittedName>
        <fullName evidence="3">Putative ATP-dependent protease (CrgA)</fullName>
    </submittedName>
</protein>
<dbReference type="RefSeq" id="XP_065957072.1">
    <property type="nucleotide sequence ID" value="XM_066101989.1"/>
</dbReference>
<evidence type="ECO:0000256" key="2">
    <source>
        <dbReference type="SAM" id="Phobius"/>
    </source>
</evidence>
<evidence type="ECO:0000313" key="4">
    <source>
        <dbReference type="Proteomes" id="UP000595662"/>
    </source>
</evidence>
<feature type="transmembrane region" description="Helical" evidence="2">
    <location>
        <begin position="53"/>
        <end position="75"/>
    </location>
</feature>
<dbReference type="Proteomes" id="UP000595662">
    <property type="component" value="Chromosome 3"/>
</dbReference>
<keyword evidence="2" id="KW-0472">Membrane</keyword>
<accession>A0A7T7BLW2</accession>
<feature type="region of interest" description="Disordered" evidence="1">
    <location>
        <begin position="22"/>
        <end position="44"/>
    </location>
</feature>
<evidence type="ECO:0000313" key="3">
    <source>
        <dbReference type="EMBL" id="QQK44602.1"/>
    </source>
</evidence>
<dbReference type="GO" id="GO:0006508">
    <property type="term" value="P:proteolysis"/>
    <property type="evidence" value="ECO:0007669"/>
    <property type="project" value="UniProtKB-KW"/>
</dbReference>
<organism evidence="3 4">
    <name type="scientific">Penicillium digitatum</name>
    <name type="common">Green mold</name>
    <dbReference type="NCBI Taxonomy" id="36651"/>
    <lineage>
        <taxon>Eukaryota</taxon>
        <taxon>Fungi</taxon>
        <taxon>Dikarya</taxon>
        <taxon>Ascomycota</taxon>
        <taxon>Pezizomycotina</taxon>
        <taxon>Eurotiomycetes</taxon>
        <taxon>Eurotiomycetidae</taxon>
        <taxon>Eurotiales</taxon>
        <taxon>Aspergillaceae</taxon>
        <taxon>Penicillium</taxon>
    </lineage>
</organism>
<dbReference type="EMBL" id="CP060776">
    <property type="protein sequence ID" value="QQK44602.1"/>
    <property type="molecule type" value="Genomic_DNA"/>
</dbReference>
<keyword evidence="3" id="KW-0378">Hydrolase</keyword>
<keyword evidence="2" id="KW-1133">Transmembrane helix</keyword>
<dbReference type="GO" id="GO:0008233">
    <property type="term" value="F:peptidase activity"/>
    <property type="evidence" value="ECO:0007669"/>
    <property type="project" value="UniProtKB-KW"/>
</dbReference>
<reference evidence="3 4" key="1">
    <citation type="submission" date="2020-08" db="EMBL/GenBank/DDBJ databases">
        <title>The completed genome sequence of the pathogenic ascomycete fungus Penicillium digitatum.</title>
        <authorList>
            <person name="Wang M."/>
        </authorList>
    </citation>
    <scope>NUCLEOTIDE SEQUENCE [LARGE SCALE GENOMIC DNA]</scope>
    <source>
        <strain evidence="3 4">PdW03</strain>
    </source>
</reference>
<evidence type="ECO:0000256" key="1">
    <source>
        <dbReference type="SAM" id="MobiDB-lite"/>
    </source>
</evidence>
<feature type="region of interest" description="Disordered" evidence="1">
    <location>
        <begin position="85"/>
        <end position="136"/>
    </location>
</feature>